<evidence type="ECO:0000256" key="3">
    <source>
        <dbReference type="RuleBase" id="RU000363"/>
    </source>
</evidence>
<comment type="similarity">
    <text evidence="1 3">Belongs to the short-chain dehydrogenases/reductases (SDR) family.</text>
</comment>
<dbReference type="EMBL" id="JACEIP010000002">
    <property type="protein sequence ID" value="MBA4541628.1"/>
    <property type="molecule type" value="Genomic_DNA"/>
</dbReference>
<dbReference type="GO" id="GO:0016020">
    <property type="term" value="C:membrane"/>
    <property type="evidence" value="ECO:0007669"/>
    <property type="project" value="TreeGrafter"/>
</dbReference>
<dbReference type="CDD" id="cd05233">
    <property type="entry name" value="SDR_c"/>
    <property type="match status" value="1"/>
</dbReference>
<evidence type="ECO:0000256" key="2">
    <source>
        <dbReference type="ARBA" id="ARBA00023002"/>
    </source>
</evidence>
<dbReference type="AlphaFoldDB" id="A0A7W1X7R8"/>
<evidence type="ECO:0000313" key="4">
    <source>
        <dbReference type="EMBL" id="MBA4541628.1"/>
    </source>
</evidence>
<accession>A0A7W1X7R8</accession>
<evidence type="ECO:0000256" key="1">
    <source>
        <dbReference type="ARBA" id="ARBA00006484"/>
    </source>
</evidence>
<reference evidence="4 5" key="1">
    <citation type="submission" date="2020-07" db="EMBL/GenBank/DDBJ databases">
        <authorList>
            <person name="Feng H."/>
        </authorList>
    </citation>
    <scope>NUCLEOTIDE SEQUENCE [LARGE SCALE GENOMIC DNA]</scope>
    <source>
        <strain evidence="5">s-11</strain>
    </source>
</reference>
<dbReference type="Proteomes" id="UP000530514">
    <property type="component" value="Unassembled WGS sequence"/>
</dbReference>
<proteinExistence type="inferred from homology"/>
<sequence>MGIALITGASEGIGKELAYLFAKDGHDLVLVARNVDQLNRVATEIEERYQRTIHIITQDLSQPDAPRQIRNTCVSLGLQIDYLVNNAGFGLYGPFAEQPLEDLMQMINLNIKALTALTHYFLPDLLASKSGGILNVGSMASFVPGPLMAVYYASKAYTLSFTEALAHELKESGVKVTALCPGPVKTRFAMRAKMHQSRLTEKNALDAFTVAKAGYEGLLSGKPVVVPGAVFRSLLFGTRFLPRNWIASSVMRIQQDRTPLR</sequence>
<name>A0A7W1X7R8_9BACL</name>
<dbReference type="PRINTS" id="PR00081">
    <property type="entry name" value="GDHRDH"/>
</dbReference>
<keyword evidence="5" id="KW-1185">Reference proteome</keyword>
<dbReference type="PANTHER" id="PTHR44196">
    <property type="entry name" value="DEHYDROGENASE/REDUCTASE SDR FAMILY MEMBER 7B"/>
    <property type="match status" value="1"/>
</dbReference>
<gene>
    <name evidence="4" type="ORF">H1164_01735</name>
</gene>
<dbReference type="InterPro" id="IPR002347">
    <property type="entry name" value="SDR_fam"/>
</dbReference>
<dbReference type="GO" id="GO:0016491">
    <property type="term" value="F:oxidoreductase activity"/>
    <property type="evidence" value="ECO:0007669"/>
    <property type="project" value="UniProtKB-KW"/>
</dbReference>
<dbReference type="InterPro" id="IPR036291">
    <property type="entry name" value="NAD(P)-bd_dom_sf"/>
</dbReference>
<dbReference type="PIRSF" id="PIRSF000126">
    <property type="entry name" value="11-beta-HSD1"/>
    <property type="match status" value="1"/>
</dbReference>
<organism evidence="4 5">
    <name type="scientific">Thermoactinomyces daqus</name>
    <dbReference type="NCBI Taxonomy" id="1329516"/>
    <lineage>
        <taxon>Bacteria</taxon>
        <taxon>Bacillati</taxon>
        <taxon>Bacillota</taxon>
        <taxon>Bacilli</taxon>
        <taxon>Bacillales</taxon>
        <taxon>Thermoactinomycetaceae</taxon>
        <taxon>Thermoactinomyces</taxon>
    </lineage>
</organism>
<comment type="caution">
    <text evidence="4">The sequence shown here is derived from an EMBL/GenBank/DDBJ whole genome shotgun (WGS) entry which is preliminary data.</text>
</comment>
<dbReference type="RefSeq" id="WP_033101079.1">
    <property type="nucleotide sequence ID" value="NZ_JACEIP010000002.1"/>
</dbReference>
<dbReference type="Pfam" id="PF00106">
    <property type="entry name" value="adh_short"/>
    <property type="match status" value="1"/>
</dbReference>
<dbReference type="Gene3D" id="3.40.50.720">
    <property type="entry name" value="NAD(P)-binding Rossmann-like Domain"/>
    <property type="match status" value="1"/>
</dbReference>
<dbReference type="PANTHER" id="PTHR44196:SF2">
    <property type="entry name" value="SHORT-CHAIN DEHYDROGENASE-RELATED"/>
    <property type="match status" value="1"/>
</dbReference>
<evidence type="ECO:0000313" key="5">
    <source>
        <dbReference type="Proteomes" id="UP000530514"/>
    </source>
</evidence>
<protein>
    <submittedName>
        <fullName evidence="4">SDR family oxidoreductase</fullName>
    </submittedName>
</protein>
<keyword evidence="2" id="KW-0560">Oxidoreductase</keyword>
<dbReference type="SUPFAM" id="SSF51735">
    <property type="entry name" value="NAD(P)-binding Rossmann-fold domains"/>
    <property type="match status" value="1"/>
</dbReference>
<dbReference type="PRINTS" id="PR00080">
    <property type="entry name" value="SDRFAMILY"/>
</dbReference>